<feature type="compositionally biased region" description="Polar residues" evidence="2">
    <location>
        <begin position="138"/>
        <end position="170"/>
    </location>
</feature>
<feature type="region of interest" description="Disordered" evidence="2">
    <location>
        <begin position="99"/>
        <end position="170"/>
    </location>
</feature>
<dbReference type="Gene3D" id="1.10.1520.10">
    <property type="entry name" value="Ribonuclease III domain"/>
    <property type="match status" value="1"/>
</dbReference>
<dbReference type="GO" id="GO:0006364">
    <property type="term" value="P:rRNA processing"/>
    <property type="evidence" value="ECO:0007669"/>
    <property type="project" value="TreeGrafter"/>
</dbReference>
<reference evidence="4" key="1">
    <citation type="submission" date="2023-10" db="EMBL/GenBank/DDBJ databases">
        <authorList>
            <person name="Guldener U."/>
        </authorList>
    </citation>
    <scope>NUCLEOTIDE SEQUENCE</scope>
    <source>
        <strain evidence="4">Mp4</strain>
    </source>
</reference>
<evidence type="ECO:0000313" key="4">
    <source>
        <dbReference type="EMBL" id="SNX85461.1"/>
    </source>
</evidence>
<dbReference type="InterPro" id="IPR036389">
    <property type="entry name" value="RNase_III_sf"/>
</dbReference>
<dbReference type="GO" id="GO:0006369">
    <property type="term" value="P:termination of RNA polymerase II transcription"/>
    <property type="evidence" value="ECO:0007669"/>
    <property type="project" value="TreeGrafter"/>
</dbReference>
<accession>A0AAJ4XPB6</accession>
<proteinExistence type="predicted"/>
<feature type="domain" description="RNase III" evidence="3">
    <location>
        <begin position="364"/>
        <end position="495"/>
    </location>
</feature>
<keyword evidence="5" id="KW-1185">Reference proteome</keyword>
<evidence type="ECO:0000313" key="5">
    <source>
        <dbReference type="Proteomes" id="UP001294444"/>
    </source>
</evidence>
<dbReference type="Pfam" id="PF00636">
    <property type="entry name" value="Ribonuclease_3"/>
    <property type="match status" value="1"/>
</dbReference>
<organism evidence="4 5">
    <name type="scientific">Melanopsichium pennsylvanicum</name>
    <dbReference type="NCBI Taxonomy" id="63383"/>
    <lineage>
        <taxon>Eukaryota</taxon>
        <taxon>Fungi</taxon>
        <taxon>Dikarya</taxon>
        <taxon>Basidiomycota</taxon>
        <taxon>Ustilaginomycotina</taxon>
        <taxon>Ustilaginomycetes</taxon>
        <taxon>Ustilaginales</taxon>
        <taxon>Ustilaginaceae</taxon>
        <taxon>Melanopsichium</taxon>
    </lineage>
</organism>
<dbReference type="AlphaFoldDB" id="A0AAJ4XPB6"/>
<dbReference type="GO" id="GO:0004525">
    <property type="term" value="F:ribonuclease III activity"/>
    <property type="evidence" value="ECO:0007669"/>
    <property type="project" value="InterPro"/>
</dbReference>
<gene>
    <name evidence="4" type="ORF">MEPE_04170</name>
</gene>
<dbReference type="SUPFAM" id="SSF69065">
    <property type="entry name" value="RNase III domain-like"/>
    <property type="match status" value="1"/>
</dbReference>
<dbReference type="PANTHER" id="PTHR11207:SF0">
    <property type="entry name" value="RIBONUCLEASE 3"/>
    <property type="match status" value="1"/>
</dbReference>
<feature type="region of interest" description="Disordered" evidence="2">
    <location>
        <begin position="692"/>
        <end position="739"/>
    </location>
</feature>
<dbReference type="GO" id="GO:0005654">
    <property type="term" value="C:nucleoplasm"/>
    <property type="evidence" value="ECO:0007669"/>
    <property type="project" value="TreeGrafter"/>
</dbReference>
<keyword evidence="1" id="KW-0694">RNA-binding</keyword>
<evidence type="ECO:0000259" key="3">
    <source>
        <dbReference type="PROSITE" id="PS50142"/>
    </source>
</evidence>
<dbReference type="PROSITE" id="PS50142">
    <property type="entry name" value="RNASE_3_2"/>
    <property type="match status" value="1"/>
</dbReference>
<comment type="caution">
    <text evidence="4">The sequence shown here is derived from an EMBL/GenBank/DDBJ whole genome shotgun (WGS) entry which is preliminary data.</text>
</comment>
<protein>
    <recommendedName>
        <fullName evidence="3">RNase III domain-containing protein</fullName>
    </recommendedName>
</protein>
<dbReference type="GO" id="GO:0003723">
    <property type="term" value="F:RNA binding"/>
    <property type="evidence" value="ECO:0007669"/>
    <property type="project" value="UniProtKB-KW"/>
</dbReference>
<feature type="compositionally biased region" description="Basic and acidic residues" evidence="2">
    <location>
        <begin position="692"/>
        <end position="712"/>
    </location>
</feature>
<feature type="compositionally biased region" description="Polar residues" evidence="2">
    <location>
        <begin position="111"/>
        <end position="126"/>
    </location>
</feature>
<feature type="region of interest" description="Disordered" evidence="2">
    <location>
        <begin position="53"/>
        <end position="78"/>
    </location>
</feature>
<dbReference type="Proteomes" id="UP001294444">
    <property type="component" value="Unassembled WGS sequence"/>
</dbReference>
<dbReference type="SMART" id="SM00535">
    <property type="entry name" value="RIBOc"/>
    <property type="match status" value="1"/>
</dbReference>
<dbReference type="InterPro" id="IPR000999">
    <property type="entry name" value="RNase_III_dom"/>
</dbReference>
<evidence type="ECO:0000256" key="2">
    <source>
        <dbReference type="SAM" id="MobiDB-lite"/>
    </source>
</evidence>
<evidence type="ECO:0000256" key="1">
    <source>
        <dbReference type="ARBA" id="ARBA00022884"/>
    </source>
</evidence>
<dbReference type="EMBL" id="OAPG01000010">
    <property type="protein sequence ID" value="SNX85461.1"/>
    <property type="molecule type" value="Genomic_DNA"/>
</dbReference>
<dbReference type="GO" id="GO:0034475">
    <property type="term" value="P:U4 snRNA 3'-end processing"/>
    <property type="evidence" value="ECO:0007669"/>
    <property type="project" value="TreeGrafter"/>
</dbReference>
<sequence>MSLPYLASLVRCSSGSTLKASYQATSSTRSISAFRSIASSSCSSAQVRDQVSHDACQDSQTQPETPIEGSQKLGKRARKAIRARQRQEEHRIYQETKANATIEAKNDGTQEHPSNNLSSAPPQTHAITRVKDIVDTSGRASSTTAVQSEELNRWRSQNHSSDRSNPTAGWSGSLFRSHISSLLSGFGTAPQATPVPGNDLSSSTMSDNKISSEYIDRDSIPKLNIGTGSVTSPWMTKSERMESQARVIFQAIREARERGMVDEDESFFYPYPEGVPPKGMEGKDAVWLNLGPDPEAWGREIPCVKDKWLEVLSLGLTKEISTRPADSSAGKALADASDVSDASESIAAGDQVVDEYAFEDLVEDYDLEDHERLEQLGDSVVNMSSRLLAYQSFPDINEGSLTRLSNYPTQNNFLALLFQECGLAARRDELRHELRRARFSEDADAKDDDGRTNQRIKSGTNIAERDEETVRLPHLIKRDADMFEAYAAAVFLSHGNDFNVVHEWLCHLFRPFQDQAYRFMVQRSEALAKMQANRAAASAAVAATAAASNAATCSSTEKATNGAASETNLSADGLGIKSASLDASSVSFSSSLFPDFSRGGTYTPIPAYTLNKNVTMTTGEVFITDEFLTVAARARRQRDERLREELRLADQQELMNMGWFRKGFLNLRQGFRQYVMGKDIVLEEEARLRQKVAEQRGMSERDRQRQRAKERNAAGVNVKSTRNKTKKKLVEASEGIDGT</sequence>
<dbReference type="CDD" id="cd00593">
    <property type="entry name" value="RIBOc"/>
    <property type="match status" value="1"/>
</dbReference>
<dbReference type="PANTHER" id="PTHR11207">
    <property type="entry name" value="RIBONUCLEASE III"/>
    <property type="match status" value="1"/>
</dbReference>
<name>A0AAJ4XPB6_9BASI</name>